<organism evidence="2 3">
    <name type="scientific">Araneus ventricosus</name>
    <name type="common">Orbweaver spider</name>
    <name type="synonym">Epeira ventricosa</name>
    <dbReference type="NCBI Taxonomy" id="182803"/>
    <lineage>
        <taxon>Eukaryota</taxon>
        <taxon>Metazoa</taxon>
        <taxon>Ecdysozoa</taxon>
        <taxon>Arthropoda</taxon>
        <taxon>Chelicerata</taxon>
        <taxon>Arachnida</taxon>
        <taxon>Araneae</taxon>
        <taxon>Araneomorphae</taxon>
        <taxon>Entelegynae</taxon>
        <taxon>Araneoidea</taxon>
        <taxon>Araneidae</taxon>
        <taxon>Araneus</taxon>
    </lineage>
</organism>
<evidence type="ECO:0000313" key="1">
    <source>
        <dbReference type="EMBL" id="GBO02635.1"/>
    </source>
</evidence>
<evidence type="ECO:0000313" key="3">
    <source>
        <dbReference type="Proteomes" id="UP000499080"/>
    </source>
</evidence>
<dbReference type="Proteomes" id="UP000499080">
    <property type="component" value="Unassembled WGS sequence"/>
</dbReference>
<proteinExistence type="predicted"/>
<protein>
    <submittedName>
        <fullName evidence="2">Uncharacterized protein</fullName>
    </submittedName>
</protein>
<keyword evidence="3" id="KW-1185">Reference proteome</keyword>
<reference evidence="2 3" key="1">
    <citation type="journal article" date="2019" name="Sci. Rep.">
        <title>Orb-weaving spider Araneus ventricosus genome elucidates the spidroin gene catalogue.</title>
        <authorList>
            <person name="Kono N."/>
            <person name="Nakamura H."/>
            <person name="Ohtoshi R."/>
            <person name="Moran D.A.P."/>
            <person name="Shinohara A."/>
            <person name="Yoshida Y."/>
            <person name="Fujiwara M."/>
            <person name="Mori M."/>
            <person name="Tomita M."/>
            <person name="Arakawa K."/>
        </authorList>
    </citation>
    <scope>NUCLEOTIDE SEQUENCE [LARGE SCALE GENOMIC DNA]</scope>
</reference>
<dbReference type="OrthoDB" id="6466255at2759"/>
<comment type="caution">
    <text evidence="2">The sequence shown here is derived from an EMBL/GenBank/DDBJ whole genome shotgun (WGS) entry which is preliminary data.</text>
</comment>
<dbReference type="EMBL" id="BGPR01030274">
    <property type="protein sequence ID" value="GBO02690.1"/>
    <property type="molecule type" value="Genomic_DNA"/>
</dbReference>
<dbReference type="AlphaFoldDB" id="A0A4Y2TTF3"/>
<sequence>MWLLRDVSISLSSNNLLRKVSDLRGWSRRGTAHLVHVSDGWWGPGAAICGSPRREIFHKTSLDPAHARLRTLPPAQRPLRRLPHMGRCFHVRLLQQPFI</sequence>
<evidence type="ECO:0000313" key="2">
    <source>
        <dbReference type="EMBL" id="GBO02690.1"/>
    </source>
</evidence>
<dbReference type="EMBL" id="BGPR01030233">
    <property type="protein sequence ID" value="GBO02635.1"/>
    <property type="molecule type" value="Genomic_DNA"/>
</dbReference>
<gene>
    <name evidence="2" type="ORF">AVEN_119648_1</name>
    <name evidence="1" type="ORF">AVEN_264429_1</name>
</gene>
<name>A0A4Y2TTF3_ARAVE</name>
<accession>A0A4Y2TTF3</accession>